<dbReference type="Pfam" id="PF01258">
    <property type="entry name" value="zf-dskA_traR"/>
    <property type="match status" value="1"/>
</dbReference>
<comment type="caution">
    <text evidence="5">The sequence shown here is derived from an EMBL/GenBank/DDBJ whole genome shotgun (WGS) entry which is preliminary data.</text>
</comment>
<keyword evidence="2" id="KW-0863">Zinc-finger</keyword>
<accession>A0AA35SWR7</accession>
<feature type="domain" description="Zinc finger DksA/TraR C4-type" evidence="4">
    <location>
        <begin position="83"/>
        <end position="114"/>
    </location>
</feature>
<organism evidence="5 6">
    <name type="scientific">Geodia barretti</name>
    <name type="common">Barrett's horny sponge</name>
    <dbReference type="NCBI Taxonomy" id="519541"/>
    <lineage>
        <taxon>Eukaryota</taxon>
        <taxon>Metazoa</taxon>
        <taxon>Porifera</taxon>
        <taxon>Demospongiae</taxon>
        <taxon>Heteroscleromorpha</taxon>
        <taxon>Tetractinellida</taxon>
        <taxon>Astrophorina</taxon>
        <taxon>Geodiidae</taxon>
        <taxon>Geodia</taxon>
    </lineage>
</organism>
<reference evidence="5" key="1">
    <citation type="submission" date="2023-03" db="EMBL/GenBank/DDBJ databases">
        <authorList>
            <person name="Steffen K."/>
            <person name="Cardenas P."/>
        </authorList>
    </citation>
    <scope>NUCLEOTIDE SEQUENCE</scope>
</reference>
<dbReference type="PROSITE" id="PS51128">
    <property type="entry name" value="ZF_DKSA_2"/>
    <property type="match status" value="1"/>
</dbReference>
<evidence type="ECO:0000259" key="4">
    <source>
        <dbReference type="Pfam" id="PF01258"/>
    </source>
</evidence>
<sequence length="114" mass="12759">MTARPTRDPKKIRESLERERADLLALSDAAADERRPVTLDQQSVGRVSRMDAMQVQAMAQTVEARRRARLPLIDAALRRLDTGDYSYCVDCGERIPAKRLAIDPTIARCMDCAG</sequence>
<gene>
    <name evidence="5" type="ORF">GBAR_LOCUS21000</name>
</gene>
<keyword evidence="6" id="KW-1185">Reference proteome</keyword>
<dbReference type="Gene3D" id="1.20.120.910">
    <property type="entry name" value="DksA, coiled-coil domain"/>
    <property type="match status" value="1"/>
</dbReference>
<dbReference type="AlphaFoldDB" id="A0AA35SWR7"/>
<evidence type="ECO:0000313" key="6">
    <source>
        <dbReference type="Proteomes" id="UP001174909"/>
    </source>
</evidence>
<dbReference type="EMBL" id="CASHTH010002947">
    <property type="protein sequence ID" value="CAI8037550.1"/>
    <property type="molecule type" value="Genomic_DNA"/>
</dbReference>
<protein>
    <submittedName>
        <fullName evidence="5">RNA polymerase-binding transcription factor DksA</fullName>
    </submittedName>
</protein>
<keyword evidence="3" id="KW-0862">Zinc</keyword>
<name>A0AA35SWR7_GEOBA</name>
<dbReference type="GO" id="GO:0008270">
    <property type="term" value="F:zinc ion binding"/>
    <property type="evidence" value="ECO:0007669"/>
    <property type="project" value="UniProtKB-KW"/>
</dbReference>
<dbReference type="Proteomes" id="UP001174909">
    <property type="component" value="Unassembled WGS sequence"/>
</dbReference>
<evidence type="ECO:0000313" key="5">
    <source>
        <dbReference type="EMBL" id="CAI8037550.1"/>
    </source>
</evidence>
<dbReference type="SUPFAM" id="SSF57716">
    <property type="entry name" value="Glucocorticoid receptor-like (DNA-binding domain)"/>
    <property type="match status" value="1"/>
</dbReference>
<dbReference type="PANTHER" id="PTHR33823:SF4">
    <property type="entry name" value="GENERAL STRESS PROTEIN 16O"/>
    <property type="match status" value="1"/>
</dbReference>
<dbReference type="InterPro" id="IPR000962">
    <property type="entry name" value="Znf_DskA_TraR"/>
</dbReference>
<evidence type="ECO:0000256" key="3">
    <source>
        <dbReference type="ARBA" id="ARBA00022833"/>
    </source>
</evidence>
<keyword evidence="1" id="KW-0479">Metal-binding</keyword>
<dbReference type="PANTHER" id="PTHR33823">
    <property type="entry name" value="RNA POLYMERASE-BINDING TRANSCRIPTION FACTOR DKSA-RELATED"/>
    <property type="match status" value="1"/>
</dbReference>
<evidence type="ECO:0000256" key="2">
    <source>
        <dbReference type="ARBA" id="ARBA00022771"/>
    </source>
</evidence>
<proteinExistence type="predicted"/>
<evidence type="ECO:0000256" key="1">
    <source>
        <dbReference type="ARBA" id="ARBA00022723"/>
    </source>
</evidence>